<keyword evidence="2" id="KW-0812">Transmembrane</keyword>
<evidence type="ECO:0000256" key="1">
    <source>
        <dbReference type="SAM" id="MobiDB-lite"/>
    </source>
</evidence>
<reference evidence="3 4" key="1">
    <citation type="submission" date="2009-01" db="EMBL/GenBank/DDBJ databases">
        <title>Complete sequence of chromosome of Methylobacterium nodulans ORS 2060.</title>
        <authorList>
            <consortium name="US DOE Joint Genome Institute"/>
            <person name="Lucas S."/>
            <person name="Copeland A."/>
            <person name="Lapidus A."/>
            <person name="Glavina del Rio T."/>
            <person name="Dalin E."/>
            <person name="Tice H."/>
            <person name="Bruce D."/>
            <person name="Goodwin L."/>
            <person name="Pitluck S."/>
            <person name="Sims D."/>
            <person name="Brettin T."/>
            <person name="Detter J.C."/>
            <person name="Han C."/>
            <person name="Larimer F."/>
            <person name="Land M."/>
            <person name="Hauser L."/>
            <person name="Kyrpides N."/>
            <person name="Ivanova N."/>
            <person name="Marx C.J."/>
            <person name="Richardson P."/>
        </authorList>
    </citation>
    <scope>NUCLEOTIDE SEQUENCE [LARGE SCALE GENOMIC DNA]</scope>
    <source>
        <strain evidence="4">LMG 21967 / CNCM I-2342 / ORS 2060</strain>
    </source>
</reference>
<feature type="region of interest" description="Disordered" evidence="1">
    <location>
        <begin position="60"/>
        <end position="82"/>
    </location>
</feature>
<evidence type="ECO:0000313" key="4">
    <source>
        <dbReference type="Proteomes" id="UP000008207"/>
    </source>
</evidence>
<dbReference type="RefSeq" id="WP_015928336.1">
    <property type="nucleotide sequence ID" value="NC_011894.1"/>
</dbReference>
<dbReference type="KEGG" id="mno:Mnod_1652"/>
<evidence type="ECO:0000313" key="3">
    <source>
        <dbReference type="EMBL" id="ACL56642.1"/>
    </source>
</evidence>
<dbReference type="EMBL" id="CP001349">
    <property type="protein sequence ID" value="ACL56642.1"/>
    <property type="molecule type" value="Genomic_DNA"/>
</dbReference>
<dbReference type="Proteomes" id="UP000008207">
    <property type="component" value="Chromosome"/>
</dbReference>
<protein>
    <submittedName>
        <fullName evidence="3">Uncharacterized protein</fullName>
    </submittedName>
</protein>
<evidence type="ECO:0000256" key="2">
    <source>
        <dbReference type="SAM" id="Phobius"/>
    </source>
</evidence>
<gene>
    <name evidence="3" type="ordered locus">Mnod_1652</name>
</gene>
<feature type="transmembrane region" description="Helical" evidence="2">
    <location>
        <begin position="39"/>
        <end position="57"/>
    </location>
</feature>
<name>B8IPZ2_METNO</name>
<proteinExistence type="predicted"/>
<dbReference type="AlphaFoldDB" id="B8IPZ2"/>
<organism evidence="3 4">
    <name type="scientific">Methylobacterium nodulans (strain LMG 21967 / CNCM I-2342 / ORS 2060)</name>
    <dbReference type="NCBI Taxonomy" id="460265"/>
    <lineage>
        <taxon>Bacteria</taxon>
        <taxon>Pseudomonadati</taxon>
        <taxon>Pseudomonadota</taxon>
        <taxon>Alphaproteobacteria</taxon>
        <taxon>Hyphomicrobiales</taxon>
        <taxon>Methylobacteriaceae</taxon>
        <taxon>Methylobacterium</taxon>
    </lineage>
</organism>
<keyword evidence="4" id="KW-1185">Reference proteome</keyword>
<keyword evidence="2" id="KW-0472">Membrane</keyword>
<keyword evidence="2" id="KW-1133">Transmembrane helix</keyword>
<sequence>MTWRTPLRLVLTVGPPLAGILLIGQAAVASIGGEIHRWEFALGALCMALSFAARLVAEGVSSGPRATRGDGSAGHARRPRCR</sequence>
<dbReference type="OrthoDB" id="7999652at2"/>
<dbReference type="HOGENOM" id="CLU_2554374_0_0_5"/>
<accession>B8IPZ2</accession>